<protein>
    <submittedName>
        <fullName evidence="1">Uncharacterized protein</fullName>
    </submittedName>
</protein>
<comment type="caution">
    <text evidence="1">The sequence shown here is derived from an EMBL/GenBank/DDBJ whole genome shotgun (WGS) entry which is preliminary data.</text>
</comment>
<accession>A0AAV4V0T2</accession>
<evidence type="ECO:0000313" key="2">
    <source>
        <dbReference type="Proteomes" id="UP001054945"/>
    </source>
</evidence>
<evidence type="ECO:0000313" key="1">
    <source>
        <dbReference type="EMBL" id="GIY63165.1"/>
    </source>
</evidence>
<gene>
    <name evidence="1" type="ORF">CEXT_151031</name>
</gene>
<keyword evidence="2" id="KW-1185">Reference proteome</keyword>
<dbReference type="EMBL" id="BPLR01013707">
    <property type="protein sequence ID" value="GIY63165.1"/>
    <property type="molecule type" value="Genomic_DNA"/>
</dbReference>
<sequence length="89" mass="9905">MRYGRLKELCNPISCAVRDIWSLKVALVNGCLIRVTPTSRVMEKGGKVKYKYGWIGCYSVCPIDQSLKGVRFLTALTGYVTANINGFLV</sequence>
<organism evidence="1 2">
    <name type="scientific">Caerostris extrusa</name>
    <name type="common">Bark spider</name>
    <name type="synonym">Caerostris bankana</name>
    <dbReference type="NCBI Taxonomy" id="172846"/>
    <lineage>
        <taxon>Eukaryota</taxon>
        <taxon>Metazoa</taxon>
        <taxon>Ecdysozoa</taxon>
        <taxon>Arthropoda</taxon>
        <taxon>Chelicerata</taxon>
        <taxon>Arachnida</taxon>
        <taxon>Araneae</taxon>
        <taxon>Araneomorphae</taxon>
        <taxon>Entelegynae</taxon>
        <taxon>Araneoidea</taxon>
        <taxon>Araneidae</taxon>
        <taxon>Caerostris</taxon>
    </lineage>
</organism>
<name>A0AAV4V0T2_CAEEX</name>
<dbReference type="Proteomes" id="UP001054945">
    <property type="component" value="Unassembled WGS sequence"/>
</dbReference>
<reference evidence="1 2" key="1">
    <citation type="submission" date="2021-06" db="EMBL/GenBank/DDBJ databases">
        <title>Caerostris extrusa draft genome.</title>
        <authorList>
            <person name="Kono N."/>
            <person name="Arakawa K."/>
        </authorList>
    </citation>
    <scope>NUCLEOTIDE SEQUENCE [LARGE SCALE GENOMIC DNA]</scope>
</reference>
<dbReference type="AlphaFoldDB" id="A0AAV4V0T2"/>
<proteinExistence type="predicted"/>